<dbReference type="AlphaFoldDB" id="A0A558H6G8"/>
<protein>
    <submittedName>
        <fullName evidence="1">Uncharacterized protein</fullName>
    </submittedName>
</protein>
<dbReference type="EMBL" id="VNFK01000004">
    <property type="protein sequence ID" value="TVU64724.1"/>
    <property type="molecule type" value="Genomic_DNA"/>
</dbReference>
<comment type="caution">
    <text evidence="1">The sequence shown here is derived from an EMBL/GenBank/DDBJ whole genome shotgun (WGS) entry which is preliminary data.</text>
</comment>
<dbReference type="RefSeq" id="WP_144648887.1">
    <property type="nucleotide sequence ID" value="NZ_VNFK01000004.1"/>
</dbReference>
<gene>
    <name evidence="1" type="ORF">FQP90_06570</name>
</gene>
<dbReference type="Proteomes" id="UP000316500">
    <property type="component" value="Unassembled WGS sequence"/>
</dbReference>
<name>A0A558H6G8_PAENT</name>
<sequence>MQAGISSCAERITGWITSVVASNTKRIELLIINEVVRLTSTILSELRGHTTAAASGEIAARFAEVIRRSGFQSAISPITEKVIGDMNEWWNRPQPGPPDVC</sequence>
<proteinExistence type="predicted"/>
<organism evidence="1 2">
    <name type="scientific">Paenarthrobacter nitroguajacolicus</name>
    <name type="common">Arthrobacter nitroguajacolicus</name>
    <dbReference type="NCBI Taxonomy" id="211146"/>
    <lineage>
        <taxon>Bacteria</taxon>
        <taxon>Bacillati</taxon>
        <taxon>Actinomycetota</taxon>
        <taxon>Actinomycetes</taxon>
        <taxon>Micrococcales</taxon>
        <taxon>Micrococcaceae</taxon>
        <taxon>Paenarthrobacter</taxon>
    </lineage>
</organism>
<accession>A0A558H6G8</accession>
<dbReference type="OrthoDB" id="9793302at2"/>
<reference evidence="1 2" key="1">
    <citation type="submission" date="2019-07" db="EMBL/GenBank/DDBJ databases">
        <title>Diversity of Bacteria from Kongsfjorden, Arctic.</title>
        <authorList>
            <person name="Yu Y."/>
        </authorList>
    </citation>
    <scope>NUCLEOTIDE SEQUENCE [LARGE SCALE GENOMIC DNA]</scope>
    <source>
        <strain evidence="1 2">SM1928</strain>
    </source>
</reference>
<dbReference type="GeneID" id="79882709"/>
<evidence type="ECO:0000313" key="1">
    <source>
        <dbReference type="EMBL" id="TVU64724.1"/>
    </source>
</evidence>
<evidence type="ECO:0000313" key="2">
    <source>
        <dbReference type="Proteomes" id="UP000316500"/>
    </source>
</evidence>